<feature type="compositionally biased region" description="Basic residues" evidence="1">
    <location>
        <begin position="259"/>
        <end position="336"/>
    </location>
</feature>
<gene>
    <name evidence="2" type="ORF">SPHA_72594</name>
</gene>
<proteinExistence type="predicted"/>
<feature type="compositionally biased region" description="Basic and acidic residues" evidence="1">
    <location>
        <begin position="201"/>
        <end position="242"/>
    </location>
</feature>
<feature type="region of interest" description="Disordered" evidence="1">
    <location>
        <begin position="164"/>
        <end position="183"/>
    </location>
</feature>
<protein>
    <submittedName>
        <fullName evidence="2">Uncharacterized protein</fullName>
    </submittedName>
</protein>
<sequence length="336" mass="39488">MACHKRRTEALSVKKVFLSRCIVPSISDMSHFFYAYSKLGMGGSWRVVTRHACAFLFLCFSTAIGSCQIKQINCIHAAPSSVHQARIDRKCWQQKRERHIVARARAKVLGIQLRSFSLHVSNPSSFRFFSLSLLLNLVQQMTNLMNVSSSDPLQYYIERCEKGRPNREGISPKREELSLNREERSRNLEELSLNCEERSRNCKELSLNREEKSPTRKELSLNREERSRNRKELSLNREEGKSKPQRAKPKPRRENPKPQRAKPKPRREKPKQRRANPKPRREKPKPQRAKPKPRREKPKPQRAKPKPRREKPKPQRAKPKPRREKPKQQRAKPKPP</sequence>
<name>A0A812EJX2_ACAPH</name>
<evidence type="ECO:0000313" key="2">
    <source>
        <dbReference type="EMBL" id="CAE1322656.1"/>
    </source>
</evidence>
<comment type="caution">
    <text evidence="2">The sequence shown here is derived from an EMBL/GenBank/DDBJ whole genome shotgun (WGS) entry which is preliminary data.</text>
</comment>
<evidence type="ECO:0000256" key="1">
    <source>
        <dbReference type="SAM" id="MobiDB-lite"/>
    </source>
</evidence>
<dbReference type="EMBL" id="CAHIKZ030005335">
    <property type="protein sequence ID" value="CAE1322656.1"/>
    <property type="molecule type" value="Genomic_DNA"/>
</dbReference>
<evidence type="ECO:0000313" key="3">
    <source>
        <dbReference type="Proteomes" id="UP000597762"/>
    </source>
</evidence>
<dbReference type="Proteomes" id="UP000597762">
    <property type="component" value="Unassembled WGS sequence"/>
</dbReference>
<dbReference type="AlphaFoldDB" id="A0A812EJX2"/>
<feature type="region of interest" description="Disordered" evidence="1">
    <location>
        <begin position="201"/>
        <end position="336"/>
    </location>
</feature>
<accession>A0A812EJX2</accession>
<reference evidence="2" key="1">
    <citation type="submission" date="2021-01" db="EMBL/GenBank/DDBJ databases">
        <authorList>
            <person name="Li R."/>
            <person name="Bekaert M."/>
        </authorList>
    </citation>
    <scope>NUCLEOTIDE SEQUENCE</scope>
    <source>
        <strain evidence="2">Farmed</strain>
    </source>
</reference>
<keyword evidence="3" id="KW-1185">Reference proteome</keyword>
<organism evidence="2 3">
    <name type="scientific">Acanthosepion pharaonis</name>
    <name type="common">Pharaoh cuttlefish</name>
    <name type="synonym">Sepia pharaonis</name>
    <dbReference type="NCBI Taxonomy" id="158019"/>
    <lineage>
        <taxon>Eukaryota</taxon>
        <taxon>Metazoa</taxon>
        <taxon>Spiralia</taxon>
        <taxon>Lophotrochozoa</taxon>
        <taxon>Mollusca</taxon>
        <taxon>Cephalopoda</taxon>
        <taxon>Coleoidea</taxon>
        <taxon>Decapodiformes</taxon>
        <taxon>Sepiida</taxon>
        <taxon>Sepiina</taxon>
        <taxon>Sepiidae</taxon>
        <taxon>Acanthosepion</taxon>
    </lineage>
</organism>